<dbReference type="InterPro" id="IPR004481">
    <property type="entry name" value="K/Na/Ca-exchanger"/>
</dbReference>
<evidence type="ECO:0000259" key="6">
    <source>
        <dbReference type="Pfam" id="PF01699"/>
    </source>
</evidence>
<dbReference type="GO" id="GO:0006874">
    <property type="term" value="P:intracellular calcium ion homeostasis"/>
    <property type="evidence" value="ECO:0007669"/>
    <property type="project" value="TreeGrafter"/>
</dbReference>
<feature type="transmembrane region" description="Helical" evidence="5">
    <location>
        <begin position="6"/>
        <end position="25"/>
    </location>
</feature>
<accession>S6AAI3</accession>
<feature type="transmembrane region" description="Helical" evidence="5">
    <location>
        <begin position="194"/>
        <end position="213"/>
    </location>
</feature>
<reference evidence="7 8" key="1">
    <citation type="journal article" date="2012" name="Appl. Environ. Microbiol.">
        <title>Draft genome sequence of a psychrotolerant sulfur-oxidizing bacterium, Sulfuricella denitrificans skB26, and proteomic insights into cold adaptation.</title>
        <authorList>
            <person name="Watanabe T."/>
            <person name="Kojima H."/>
            <person name="Fukui M."/>
        </authorList>
    </citation>
    <scope>NUCLEOTIDE SEQUENCE [LARGE SCALE GENOMIC DNA]</scope>
    <source>
        <strain evidence="8">skB26</strain>
    </source>
</reference>
<evidence type="ECO:0000313" key="8">
    <source>
        <dbReference type="Proteomes" id="UP000015559"/>
    </source>
</evidence>
<dbReference type="eggNOG" id="COG0530">
    <property type="taxonomic scope" value="Bacteria"/>
</dbReference>
<gene>
    <name evidence="7" type="ORF">SCD_n02099</name>
</gene>
<evidence type="ECO:0000256" key="4">
    <source>
        <dbReference type="ARBA" id="ARBA00023136"/>
    </source>
</evidence>
<comment type="subcellular location">
    <subcellularLocation>
        <location evidence="1">Membrane</location>
        <topology evidence="1">Multi-pass membrane protein</topology>
    </subcellularLocation>
</comment>
<dbReference type="GO" id="GO:0005262">
    <property type="term" value="F:calcium channel activity"/>
    <property type="evidence" value="ECO:0007669"/>
    <property type="project" value="TreeGrafter"/>
</dbReference>
<dbReference type="KEGG" id="sdr:SCD_n02099"/>
<organism evidence="7 8">
    <name type="scientific">Sulfuricella denitrificans (strain DSM 22764 / NBRC 105220 / skB26)</name>
    <dbReference type="NCBI Taxonomy" id="1163617"/>
    <lineage>
        <taxon>Bacteria</taxon>
        <taxon>Pseudomonadati</taxon>
        <taxon>Pseudomonadota</taxon>
        <taxon>Betaproteobacteria</taxon>
        <taxon>Nitrosomonadales</taxon>
        <taxon>Sulfuricellaceae</taxon>
        <taxon>Sulfuricella</taxon>
    </lineage>
</organism>
<keyword evidence="8" id="KW-1185">Reference proteome</keyword>
<keyword evidence="4 5" id="KW-0472">Membrane</keyword>
<dbReference type="Proteomes" id="UP000015559">
    <property type="component" value="Chromosome"/>
</dbReference>
<evidence type="ECO:0000256" key="1">
    <source>
        <dbReference type="ARBA" id="ARBA00004141"/>
    </source>
</evidence>
<dbReference type="InterPro" id="IPR004837">
    <property type="entry name" value="NaCa_Exmemb"/>
</dbReference>
<evidence type="ECO:0000256" key="3">
    <source>
        <dbReference type="ARBA" id="ARBA00022989"/>
    </source>
</evidence>
<feature type="transmembrane region" description="Helical" evidence="5">
    <location>
        <begin position="140"/>
        <end position="159"/>
    </location>
</feature>
<evidence type="ECO:0000313" key="7">
    <source>
        <dbReference type="EMBL" id="BAN35910.1"/>
    </source>
</evidence>
<dbReference type="PANTHER" id="PTHR10846">
    <property type="entry name" value="SODIUM/POTASSIUM/CALCIUM EXCHANGER"/>
    <property type="match status" value="1"/>
</dbReference>
<dbReference type="GO" id="GO:0008273">
    <property type="term" value="F:calcium, potassium:sodium antiporter activity"/>
    <property type="evidence" value="ECO:0007669"/>
    <property type="project" value="TreeGrafter"/>
</dbReference>
<protein>
    <submittedName>
        <fullName evidence="7">Sodium/calcium exchanger membrane region</fullName>
    </submittedName>
</protein>
<dbReference type="STRING" id="1163617.SCD_n02099"/>
<feature type="transmembrane region" description="Helical" evidence="5">
    <location>
        <begin position="73"/>
        <end position="98"/>
    </location>
</feature>
<dbReference type="AlphaFoldDB" id="S6AAI3"/>
<dbReference type="OrthoDB" id="9786081at2"/>
<feature type="domain" description="Sodium/calcium exchanger membrane region" evidence="6">
    <location>
        <begin position="195"/>
        <end position="333"/>
    </location>
</feature>
<keyword evidence="2 5" id="KW-0812">Transmembrane</keyword>
<feature type="domain" description="Sodium/calcium exchanger membrane region" evidence="6">
    <location>
        <begin position="4"/>
        <end position="160"/>
    </location>
</feature>
<sequence>MTTFATLFLMLIVILIAAEVFTNALEHLGEKLKISEGVTGSLFAAVGTALPETMVPLLALMAGTADTHLNEEIGVGAILGAPLMLSTLSISLMALAVLKTRGAHGHFTPERTGLTRDLNFFLAAFAFSAIALFVPHQQAAIRAAIGFTLVLTYFVYIMLTLRASAHLVKEGHGTEANEKMFLCRLGLPQNMAAILFQLALGLALLVAGAKGFIHGVEDASSLLGISPLLLSLLIIPIATELPEKVNSILWIRKRKDTLAFGNITGAMVFQGTLLPAIGIMLTPWEPRQEVLAGIVITLLAALWVRLMVSRGQIKVWHLAVNGAMYVSYLIIVLS</sequence>
<feature type="transmembrane region" description="Helical" evidence="5">
    <location>
        <begin position="290"/>
        <end position="308"/>
    </location>
</feature>
<keyword evidence="3 5" id="KW-1133">Transmembrane helix</keyword>
<feature type="transmembrane region" description="Helical" evidence="5">
    <location>
        <begin position="118"/>
        <end position="134"/>
    </location>
</feature>
<dbReference type="HOGENOM" id="CLU_072251_0_0_4"/>
<dbReference type="EMBL" id="AP013066">
    <property type="protein sequence ID" value="BAN35910.1"/>
    <property type="molecule type" value="Genomic_DNA"/>
</dbReference>
<feature type="transmembrane region" description="Helical" evidence="5">
    <location>
        <begin position="37"/>
        <end position="61"/>
    </location>
</feature>
<dbReference type="GO" id="GO:0005886">
    <property type="term" value="C:plasma membrane"/>
    <property type="evidence" value="ECO:0007669"/>
    <property type="project" value="TreeGrafter"/>
</dbReference>
<feature type="transmembrane region" description="Helical" evidence="5">
    <location>
        <begin position="219"/>
        <end position="238"/>
    </location>
</feature>
<dbReference type="InterPro" id="IPR044880">
    <property type="entry name" value="NCX_ion-bd_dom_sf"/>
</dbReference>
<proteinExistence type="predicted"/>
<dbReference type="Pfam" id="PF01699">
    <property type="entry name" value="Na_Ca_ex"/>
    <property type="match status" value="2"/>
</dbReference>
<dbReference type="RefSeq" id="WP_009205106.1">
    <property type="nucleotide sequence ID" value="NC_022357.1"/>
</dbReference>
<evidence type="ECO:0000256" key="2">
    <source>
        <dbReference type="ARBA" id="ARBA00022692"/>
    </source>
</evidence>
<dbReference type="PANTHER" id="PTHR10846:SF8">
    <property type="entry name" value="INNER MEMBRANE PROTEIN YRBG"/>
    <property type="match status" value="1"/>
</dbReference>
<dbReference type="Gene3D" id="1.20.1420.30">
    <property type="entry name" value="NCX, central ion-binding region"/>
    <property type="match status" value="1"/>
</dbReference>
<feature type="transmembrane region" description="Helical" evidence="5">
    <location>
        <begin position="259"/>
        <end position="284"/>
    </location>
</feature>
<evidence type="ECO:0000256" key="5">
    <source>
        <dbReference type="SAM" id="Phobius"/>
    </source>
</evidence>
<name>S6AAI3_SULDS</name>
<feature type="transmembrane region" description="Helical" evidence="5">
    <location>
        <begin position="315"/>
        <end position="333"/>
    </location>
</feature>